<feature type="transmembrane region" description="Helical" evidence="13">
    <location>
        <begin position="209"/>
        <end position="228"/>
    </location>
</feature>
<evidence type="ECO:0000313" key="14">
    <source>
        <dbReference type="EMBL" id="CAK8690688.1"/>
    </source>
</evidence>
<gene>
    <name evidence="14" type="ORF">CVLEPA_LOCUS23273</name>
</gene>
<evidence type="ECO:0000256" key="5">
    <source>
        <dbReference type="ARBA" id="ARBA00022692"/>
    </source>
</evidence>
<comment type="similarity">
    <text evidence="2 11">Belongs to the sodium:solute symporter (SSF) (TC 2.A.21) family.</text>
</comment>
<name>A0ABP0GGY2_CLALP</name>
<keyword evidence="3" id="KW-0813">Transport</keyword>
<dbReference type="NCBIfam" id="TIGR00813">
    <property type="entry name" value="sss"/>
    <property type="match status" value="1"/>
</dbReference>
<keyword evidence="6 13" id="KW-1133">Transmembrane helix</keyword>
<keyword evidence="15" id="KW-1185">Reference proteome</keyword>
<dbReference type="PANTHER" id="PTHR42985:SF45">
    <property type="entry name" value="SODIUM_IODIDE COTRANSPORTER-LIKE"/>
    <property type="match status" value="1"/>
</dbReference>
<evidence type="ECO:0000256" key="8">
    <source>
        <dbReference type="ARBA" id="ARBA00023065"/>
    </source>
</evidence>
<proteinExistence type="inferred from homology"/>
<keyword evidence="10" id="KW-0739">Sodium transport</keyword>
<protein>
    <recommendedName>
        <fullName evidence="16">Sodium-coupled monocarboxylate transporter 1</fullName>
    </recommendedName>
</protein>
<dbReference type="Pfam" id="PF00474">
    <property type="entry name" value="SSF"/>
    <property type="match status" value="1"/>
</dbReference>
<feature type="transmembrane region" description="Helical" evidence="13">
    <location>
        <begin position="260"/>
        <end position="278"/>
    </location>
</feature>
<evidence type="ECO:0000313" key="15">
    <source>
        <dbReference type="Proteomes" id="UP001642483"/>
    </source>
</evidence>
<feature type="transmembrane region" description="Helical" evidence="13">
    <location>
        <begin position="543"/>
        <end position="564"/>
    </location>
</feature>
<keyword evidence="4" id="KW-1003">Cell membrane</keyword>
<dbReference type="InterPro" id="IPR051163">
    <property type="entry name" value="Sodium:Solute_Symporter_SSF"/>
</dbReference>
<keyword evidence="9 13" id="KW-0472">Membrane</keyword>
<feature type="compositionally biased region" description="Polar residues" evidence="12">
    <location>
        <begin position="626"/>
        <end position="642"/>
    </location>
</feature>
<evidence type="ECO:0000256" key="13">
    <source>
        <dbReference type="SAM" id="Phobius"/>
    </source>
</evidence>
<feature type="transmembrane region" description="Helical" evidence="13">
    <location>
        <begin position="400"/>
        <end position="420"/>
    </location>
</feature>
<feature type="transmembrane region" description="Helical" evidence="13">
    <location>
        <begin position="72"/>
        <end position="95"/>
    </location>
</feature>
<evidence type="ECO:0000256" key="9">
    <source>
        <dbReference type="ARBA" id="ARBA00023136"/>
    </source>
</evidence>
<evidence type="ECO:0000256" key="11">
    <source>
        <dbReference type="RuleBase" id="RU362091"/>
    </source>
</evidence>
<evidence type="ECO:0000256" key="1">
    <source>
        <dbReference type="ARBA" id="ARBA00004651"/>
    </source>
</evidence>
<dbReference type="Proteomes" id="UP001642483">
    <property type="component" value="Unassembled WGS sequence"/>
</dbReference>
<feature type="transmembrane region" description="Helical" evidence="13">
    <location>
        <begin position="179"/>
        <end position="197"/>
    </location>
</feature>
<keyword evidence="7" id="KW-0915">Sodium</keyword>
<evidence type="ECO:0008006" key="16">
    <source>
        <dbReference type="Google" id="ProtNLM"/>
    </source>
</evidence>
<feature type="region of interest" description="Disordered" evidence="12">
    <location>
        <begin position="623"/>
        <end position="654"/>
    </location>
</feature>
<dbReference type="EMBL" id="CAWYQH010000119">
    <property type="protein sequence ID" value="CAK8690688.1"/>
    <property type="molecule type" value="Genomic_DNA"/>
</dbReference>
<feature type="transmembrane region" description="Helical" evidence="13">
    <location>
        <begin position="107"/>
        <end position="127"/>
    </location>
</feature>
<feature type="transmembrane region" description="Helical" evidence="13">
    <location>
        <begin position="299"/>
        <end position="321"/>
    </location>
</feature>
<dbReference type="InterPro" id="IPR001734">
    <property type="entry name" value="Na/solute_symporter"/>
</dbReference>
<sequence>MSTEYTSTFSETASTAPSVLLPTKNTFQVVDYVVFGFMLLISAAIGIYFAFEQRGKNQEGTDYYLMANRQMSYGPVSMSLIASFMSSVTILGVPAEYYIYGSMFTWFGIWYLFVPLIVGWIFLPVFYDLGISSTYEYLEKRFNRATRLICTFMFLILSLLYGGIVIYGPALALSEVTGFDMWIAILSTGLVCIFYTTLGGLKAVIWTDVFQAILMITGFIAVIIQGSINFNGFSNIWKAAEAGGRIDFVHFEFDPRIRHTFWSIMFGGIVIWLGINGVNQTQVQRYLCCKTKKDARIAIILNGIGLVVILVLAGMTGLTIFATYRHCDPIDSGKIRKSDQLFPFIVMDILGYLPGIPGLFVAGVYSSSLSTISSGMNAMACVVLEDFIKPFTKWKTKTYTLLSKFLSLGFGVSFILLAYLASNVGGLIRMAYSVQGIIGGPMVGLFTIGIMLPFVNDWGALIGVCLGWASTIWMFVGSTIYPKPKEFLRIMPRSTEGCPVSDVIDPISQALTTSGFNTTLSLLSTTSNAEERPGIADFYAASYLYLATVGCLTTIVSGILFSLITGCTKRNPPQNELLWSLYRSTRDEDKAPLERSSSWFSPTALANAQAVRKLSDSSLKFEGTEQESLTKPNLKQRASSSDDVFYGEERESSI</sequence>
<keyword evidence="8" id="KW-0406">Ion transport</keyword>
<evidence type="ECO:0000256" key="12">
    <source>
        <dbReference type="SAM" id="MobiDB-lite"/>
    </source>
</evidence>
<evidence type="ECO:0000256" key="2">
    <source>
        <dbReference type="ARBA" id="ARBA00006434"/>
    </source>
</evidence>
<evidence type="ECO:0000256" key="3">
    <source>
        <dbReference type="ARBA" id="ARBA00022448"/>
    </source>
</evidence>
<dbReference type="PANTHER" id="PTHR42985">
    <property type="entry name" value="SODIUM-COUPLED MONOCARBOXYLATE TRANSPORTER"/>
    <property type="match status" value="1"/>
</dbReference>
<keyword evidence="5 13" id="KW-0812">Transmembrane</keyword>
<feature type="transmembrane region" description="Helical" evidence="13">
    <location>
        <begin position="148"/>
        <end position="167"/>
    </location>
</feature>
<dbReference type="Gene3D" id="1.20.1730.10">
    <property type="entry name" value="Sodium/glucose cotransporter"/>
    <property type="match status" value="1"/>
</dbReference>
<feature type="transmembrane region" description="Helical" evidence="13">
    <location>
        <begin position="458"/>
        <end position="481"/>
    </location>
</feature>
<organism evidence="14 15">
    <name type="scientific">Clavelina lepadiformis</name>
    <name type="common">Light-bulb sea squirt</name>
    <name type="synonym">Ascidia lepadiformis</name>
    <dbReference type="NCBI Taxonomy" id="159417"/>
    <lineage>
        <taxon>Eukaryota</taxon>
        <taxon>Metazoa</taxon>
        <taxon>Chordata</taxon>
        <taxon>Tunicata</taxon>
        <taxon>Ascidiacea</taxon>
        <taxon>Aplousobranchia</taxon>
        <taxon>Clavelinidae</taxon>
        <taxon>Clavelina</taxon>
    </lineage>
</organism>
<comment type="subcellular location">
    <subcellularLocation>
        <location evidence="1">Cell membrane</location>
        <topology evidence="1">Multi-pass membrane protein</topology>
    </subcellularLocation>
</comment>
<dbReference type="CDD" id="cd11492">
    <property type="entry name" value="SLC5sbd_NIS-SMVT"/>
    <property type="match status" value="1"/>
</dbReference>
<evidence type="ECO:0000256" key="6">
    <source>
        <dbReference type="ARBA" id="ARBA00022989"/>
    </source>
</evidence>
<feature type="transmembrane region" description="Helical" evidence="13">
    <location>
        <begin position="32"/>
        <end position="51"/>
    </location>
</feature>
<accession>A0ABP0GGY2</accession>
<evidence type="ECO:0000256" key="7">
    <source>
        <dbReference type="ARBA" id="ARBA00023053"/>
    </source>
</evidence>
<dbReference type="InterPro" id="IPR038377">
    <property type="entry name" value="Na/Glc_symporter_sf"/>
</dbReference>
<dbReference type="PROSITE" id="PS50283">
    <property type="entry name" value="NA_SOLUT_SYMP_3"/>
    <property type="match status" value="1"/>
</dbReference>
<evidence type="ECO:0000256" key="4">
    <source>
        <dbReference type="ARBA" id="ARBA00022475"/>
    </source>
</evidence>
<comment type="caution">
    <text evidence="14">The sequence shown here is derived from an EMBL/GenBank/DDBJ whole genome shotgun (WGS) entry which is preliminary data.</text>
</comment>
<feature type="transmembrane region" description="Helical" evidence="13">
    <location>
        <begin position="432"/>
        <end position="452"/>
    </location>
</feature>
<feature type="transmembrane region" description="Helical" evidence="13">
    <location>
        <begin position="341"/>
        <end position="362"/>
    </location>
</feature>
<evidence type="ECO:0000256" key="10">
    <source>
        <dbReference type="ARBA" id="ARBA00023201"/>
    </source>
</evidence>
<reference evidence="14 15" key="1">
    <citation type="submission" date="2024-02" db="EMBL/GenBank/DDBJ databases">
        <authorList>
            <person name="Daric V."/>
            <person name="Darras S."/>
        </authorList>
    </citation>
    <scope>NUCLEOTIDE SEQUENCE [LARGE SCALE GENOMIC DNA]</scope>
</reference>